<dbReference type="EMBL" id="JABSNM010000008">
    <property type="protein sequence ID" value="NRT56350.1"/>
    <property type="molecule type" value="Genomic_DNA"/>
</dbReference>
<organism evidence="2 3">
    <name type="scientific">Sphaerotilus uruguayifluvii</name>
    <dbReference type="NCBI Taxonomy" id="2735897"/>
    <lineage>
        <taxon>Bacteria</taxon>
        <taxon>Pseudomonadati</taxon>
        <taxon>Pseudomonadota</taxon>
        <taxon>Betaproteobacteria</taxon>
        <taxon>Burkholderiales</taxon>
        <taxon>Sphaerotilaceae</taxon>
        <taxon>Sphaerotilus</taxon>
    </lineage>
</organism>
<keyword evidence="1" id="KW-0472">Membrane</keyword>
<name>A0ABX2G2U2_9BURK</name>
<feature type="transmembrane region" description="Helical" evidence="1">
    <location>
        <begin position="64"/>
        <end position="87"/>
    </location>
</feature>
<protein>
    <submittedName>
        <fullName evidence="2">Uncharacterized protein</fullName>
    </submittedName>
</protein>
<keyword evidence="1" id="KW-0812">Transmembrane</keyword>
<proteinExistence type="predicted"/>
<gene>
    <name evidence="2" type="ORF">HNQ01_002093</name>
</gene>
<dbReference type="RefSeq" id="WP_173805375.1">
    <property type="nucleotide sequence ID" value="NZ_JABSNM010000008.1"/>
</dbReference>
<feature type="transmembrane region" description="Helical" evidence="1">
    <location>
        <begin position="190"/>
        <end position="210"/>
    </location>
</feature>
<dbReference type="Proteomes" id="UP001516061">
    <property type="component" value="Unassembled WGS sequence"/>
</dbReference>
<feature type="transmembrane region" description="Helical" evidence="1">
    <location>
        <begin position="21"/>
        <end position="44"/>
    </location>
</feature>
<evidence type="ECO:0000256" key="1">
    <source>
        <dbReference type="SAM" id="Phobius"/>
    </source>
</evidence>
<evidence type="ECO:0000313" key="3">
    <source>
        <dbReference type="Proteomes" id="UP001516061"/>
    </source>
</evidence>
<sequence length="214" mass="23293">MTLPNEPPVAGLSPACRRLAFICRLATLVVRIHLVLVIGLALAAAWTRSGRDLSELLRSPPLTVFFLALGVQFLLASMFDVLQAYVLGCAIPDWPQVPARVTGHRTEVRHTGGEVSEEYDVVVLSCVYVHDGQVRSALCDLQETMAEARQRLPDGHELRIRVDPAGCLPPVFPWQEAAARRGLPGTLLSLALRLAGYVVCVRIALVLWQASAGL</sequence>
<keyword evidence="3" id="KW-1185">Reference proteome</keyword>
<comment type="caution">
    <text evidence="2">The sequence shown here is derived from an EMBL/GenBank/DDBJ whole genome shotgun (WGS) entry which is preliminary data.</text>
</comment>
<reference evidence="2 3" key="1">
    <citation type="submission" date="2020-05" db="EMBL/GenBank/DDBJ databases">
        <title>Genomic Encyclopedia of Type Strains, Phase IV (KMG-V): Genome sequencing to study the core and pangenomes of soil and plant-associated prokaryotes.</title>
        <authorList>
            <person name="Whitman W."/>
        </authorList>
    </citation>
    <scope>NUCLEOTIDE SEQUENCE [LARGE SCALE GENOMIC DNA]</scope>
    <source>
        <strain evidence="2 3">C29</strain>
    </source>
</reference>
<evidence type="ECO:0000313" key="2">
    <source>
        <dbReference type="EMBL" id="NRT56350.1"/>
    </source>
</evidence>
<accession>A0ABX2G2U2</accession>
<keyword evidence="1" id="KW-1133">Transmembrane helix</keyword>